<evidence type="ECO:0000256" key="2">
    <source>
        <dbReference type="ARBA" id="ARBA00007317"/>
    </source>
</evidence>
<accession>A7VNS4</accession>
<keyword evidence="5 6" id="KW-0012">Acyltransferase</keyword>
<dbReference type="Pfam" id="PF00198">
    <property type="entry name" value="2-oxoacid_dh"/>
    <property type="match status" value="1"/>
</dbReference>
<dbReference type="Pfam" id="PF00364">
    <property type="entry name" value="Biotin_lipoyl"/>
    <property type="match status" value="1"/>
</dbReference>
<dbReference type="eggNOG" id="COG0508">
    <property type="taxonomic scope" value="Bacteria"/>
</dbReference>
<evidence type="ECO:0000256" key="3">
    <source>
        <dbReference type="ARBA" id="ARBA00022679"/>
    </source>
</evidence>
<dbReference type="InterPro" id="IPR050743">
    <property type="entry name" value="2-oxoacid_DH_E2_comp"/>
</dbReference>
<dbReference type="GO" id="GO:0031405">
    <property type="term" value="F:lipoic acid binding"/>
    <property type="evidence" value="ECO:0007669"/>
    <property type="project" value="TreeGrafter"/>
</dbReference>
<feature type="compositionally biased region" description="Polar residues" evidence="7">
    <location>
        <begin position="142"/>
        <end position="151"/>
    </location>
</feature>
<dbReference type="Proteomes" id="UP000003490">
    <property type="component" value="Unassembled WGS sequence"/>
</dbReference>
<dbReference type="Gene3D" id="2.40.50.100">
    <property type="match status" value="1"/>
</dbReference>
<keyword evidence="4 6" id="KW-0450">Lipoyl</keyword>
<dbReference type="InterPro" id="IPR036625">
    <property type="entry name" value="E3-bd_dom_sf"/>
</dbReference>
<evidence type="ECO:0000256" key="6">
    <source>
        <dbReference type="RuleBase" id="RU003423"/>
    </source>
</evidence>
<sequence>MTEIFMPKAGMDMKEGRLIRWLKEVGDPVEKDEPVMEIETDKITMEAEAPGSGILLAKTVEEDTWVPVLSVIGYIGEPGEKIPEAPVASPKAPESSQQEEAPLPSVPGGSAEPAALAPPEKKSREAQTGPSAEREAAAVSGGQKQNPSAPSADSPILATPCAKKAARERGLDLKDIVPGRSDGVIRAADVLATPLARRIAQDQGVDLSAVAGTGCHGKVTKGDVLAAAQSSGAGFAAVQAVKADITCLLDLISQLNGSREKALSLDAFFLKAAALAVQKLSLSSAGFSFAVFGGGEKEQPVVAGAESLSLSRISAQIGELTEKALSHTLSSKETVPAAFGVCDMSSFGVYAFTPVLRSGEAGIFGLAAPEDALVLEDGQVTVHKTAVVCLRYDARVLSEAQAAQLLSAMKSLLQTPMEILL</sequence>
<dbReference type="PANTHER" id="PTHR43178">
    <property type="entry name" value="DIHYDROLIPOAMIDE ACETYLTRANSFERASE COMPONENT OF PYRUVATE DEHYDROGENASE COMPLEX"/>
    <property type="match status" value="1"/>
</dbReference>
<keyword evidence="3 6" id="KW-0808">Transferase</keyword>
<dbReference type="OrthoDB" id="9805770at2"/>
<dbReference type="Proteomes" id="UP000220611">
    <property type="component" value="Unassembled WGS sequence"/>
</dbReference>
<dbReference type="HOGENOM" id="CLU_016733_10_2_9"/>
<comment type="cofactor">
    <cofactor evidence="1 6">
        <name>(R)-lipoate</name>
        <dbReference type="ChEBI" id="CHEBI:83088"/>
    </cofactor>
</comment>
<feature type="domain" description="Peripheral subunit-binding (PSBD)" evidence="9">
    <location>
        <begin position="157"/>
        <end position="194"/>
    </location>
</feature>
<proteinExistence type="inferred from homology"/>
<evidence type="ECO:0000256" key="7">
    <source>
        <dbReference type="SAM" id="MobiDB-lite"/>
    </source>
</evidence>
<dbReference type="CDD" id="cd06849">
    <property type="entry name" value="lipoyl_domain"/>
    <property type="match status" value="1"/>
</dbReference>
<dbReference type="InterPro" id="IPR011053">
    <property type="entry name" value="Single_hybrid_motif"/>
</dbReference>
<comment type="similarity">
    <text evidence="2 6">Belongs to the 2-oxoacid dehydrogenase family.</text>
</comment>
<feature type="region of interest" description="Disordered" evidence="7">
    <location>
        <begin position="79"/>
        <end position="156"/>
    </location>
</feature>
<dbReference type="EMBL" id="ABCB02000009">
    <property type="protein sequence ID" value="EDO62984.1"/>
    <property type="molecule type" value="Genomic_DNA"/>
</dbReference>
<dbReference type="Pfam" id="PF02817">
    <property type="entry name" value="E3_binding"/>
    <property type="match status" value="1"/>
</dbReference>
<dbReference type="SUPFAM" id="SSF51230">
    <property type="entry name" value="Single hybrid motif"/>
    <property type="match status" value="1"/>
</dbReference>
<organism evidence="10 12">
    <name type="scientific">[Clostridium] leptum DSM 753</name>
    <dbReference type="NCBI Taxonomy" id="428125"/>
    <lineage>
        <taxon>Bacteria</taxon>
        <taxon>Bacillati</taxon>
        <taxon>Bacillota</taxon>
        <taxon>Clostridia</taxon>
        <taxon>Eubacteriales</taxon>
        <taxon>Oscillospiraceae</taxon>
        <taxon>Oscillospiraceae incertae sedis</taxon>
    </lineage>
</organism>
<dbReference type="InterPro" id="IPR001078">
    <property type="entry name" value="2-oxoacid_DH_actylTfrase"/>
</dbReference>
<evidence type="ECO:0000256" key="5">
    <source>
        <dbReference type="ARBA" id="ARBA00023315"/>
    </source>
</evidence>
<dbReference type="PANTHER" id="PTHR43178:SF5">
    <property type="entry name" value="LIPOAMIDE ACYLTRANSFERASE COMPONENT OF BRANCHED-CHAIN ALPHA-KETO ACID DEHYDROGENASE COMPLEX, MITOCHONDRIAL"/>
    <property type="match status" value="1"/>
</dbReference>
<dbReference type="InterPro" id="IPR000089">
    <property type="entry name" value="Biotin_lipoyl"/>
</dbReference>
<evidence type="ECO:0000313" key="10">
    <source>
        <dbReference type="EMBL" id="EDO62984.1"/>
    </source>
</evidence>
<dbReference type="InterPro" id="IPR004167">
    <property type="entry name" value="PSBD"/>
</dbReference>
<evidence type="ECO:0000259" key="9">
    <source>
        <dbReference type="PROSITE" id="PS51826"/>
    </source>
</evidence>
<dbReference type="GO" id="GO:0016407">
    <property type="term" value="F:acetyltransferase activity"/>
    <property type="evidence" value="ECO:0007669"/>
    <property type="project" value="TreeGrafter"/>
</dbReference>
<protein>
    <recommendedName>
        <fullName evidence="6">Dihydrolipoamide acetyltransferase component of pyruvate dehydrogenase complex</fullName>
        <ecNumber evidence="6">2.3.1.-</ecNumber>
    </recommendedName>
</protein>
<dbReference type="SUPFAM" id="SSF52777">
    <property type="entry name" value="CoA-dependent acyltransferases"/>
    <property type="match status" value="1"/>
</dbReference>
<reference evidence="10 12" key="2">
    <citation type="submission" date="2007-08" db="EMBL/GenBank/DDBJ databases">
        <authorList>
            <person name="Fulton L."/>
            <person name="Clifton S."/>
            <person name="Fulton B."/>
            <person name="Xu J."/>
            <person name="Minx P."/>
            <person name="Pepin K.H."/>
            <person name="Johnson M."/>
            <person name="Thiruvilangam P."/>
            <person name="Bhonagiri V."/>
            <person name="Nash W.E."/>
            <person name="Wang C."/>
            <person name="Mardis E.R."/>
            <person name="Wilson R.K."/>
        </authorList>
    </citation>
    <scope>NUCLEOTIDE SEQUENCE [LARGE SCALE GENOMIC DNA]</scope>
    <source>
        <strain evidence="10 12">DSM 753</strain>
    </source>
</reference>
<evidence type="ECO:0000256" key="1">
    <source>
        <dbReference type="ARBA" id="ARBA00001938"/>
    </source>
</evidence>
<dbReference type="SUPFAM" id="SSF47005">
    <property type="entry name" value="Peripheral subunit-binding domain of 2-oxo acid dehydrogenase complex"/>
    <property type="match status" value="2"/>
</dbReference>
<dbReference type="Gene3D" id="3.30.559.10">
    <property type="entry name" value="Chloramphenicol acetyltransferase-like domain"/>
    <property type="match status" value="1"/>
</dbReference>
<keyword evidence="13" id="KW-1185">Reference proteome</keyword>
<dbReference type="GO" id="GO:0005737">
    <property type="term" value="C:cytoplasm"/>
    <property type="evidence" value="ECO:0007669"/>
    <property type="project" value="TreeGrafter"/>
</dbReference>
<dbReference type="EMBL" id="NOXF01000008">
    <property type="protein sequence ID" value="PEQ24067.1"/>
    <property type="molecule type" value="Genomic_DNA"/>
</dbReference>
<feature type="domain" description="Lipoyl-binding" evidence="8">
    <location>
        <begin position="1"/>
        <end position="76"/>
    </location>
</feature>
<reference evidence="10 12" key="1">
    <citation type="submission" date="2007-08" db="EMBL/GenBank/DDBJ databases">
        <title>Draft genome sequence of Clostridium leptum (DSM 753).</title>
        <authorList>
            <person name="Sudarsanam P."/>
            <person name="Ley R."/>
            <person name="Guruge J."/>
            <person name="Turnbaugh P.J."/>
            <person name="Mahowald M."/>
            <person name="Liep D."/>
            <person name="Gordon J."/>
        </authorList>
    </citation>
    <scope>NUCLEOTIDE SEQUENCE [LARGE SCALE GENOMIC DNA]</scope>
    <source>
        <strain evidence="10 12">DSM 753</strain>
    </source>
</reference>
<gene>
    <name evidence="11" type="ORF">CH238_10565</name>
    <name evidence="10" type="ORF">CLOLEP_00200</name>
</gene>
<evidence type="ECO:0000259" key="8">
    <source>
        <dbReference type="PROSITE" id="PS50968"/>
    </source>
</evidence>
<evidence type="ECO:0000313" key="12">
    <source>
        <dbReference type="Proteomes" id="UP000003490"/>
    </source>
</evidence>
<evidence type="ECO:0000256" key="4">
    <source>
        <dbReference type="ARBA" id="ARBA00022823"/>
    </source>
</evidence>
<dbReference type="PROSITE" id="PS51826">
    <property type="entry name" value="PSBD"/>
    <property type="match status" value="2"/>
</dbReference>
<dbReference type="Gene3D" id="4.10.320.10">
    <property type="entry name" value="E3-binding domain"/>
    <property type="match status" value="2"/>
</dbReference>
<dbReference type="PROSITE" id="PS50968">
    <property type="entry name" value="BIOTINYL_LIPOYL"/>
    <property type="match status" value="1"/>
</dbReference>
<name>A7VNS4_9FIRM</name>
<dbReference type="InterPro" id="IPR023213">
    <property type="entry name" value="CAT-like_dom_sf"/>
</dbReference>
<evidence type="ECO:0000313" key="11">
    <source>
        <dbReference type="EMBL" id="PEQ24067.1"/>
    </source>
</evidence>
<dbReference type="AlphaFoldDB" id="A7VNS4"/>
<feature type="domain" description="Peripheral subunit-binding (PSBD)" evidence="9">
    <location>
        <begin position="191"/>
        <end position="228"/>
    </location>
</feature>
<comment type="caution">
    <text evidence="10">The sequence shown here is derived from an EMBL/GenBank/DDBJ whole genome shotgun (WGS) entry which is preliminary data.</text>
</comment>
<evidence type="ECO:0000313" key="13">
    <source>
        <dbReference type="Proteomes" id="UP000220611"/>
    </source>
</evidence>
<reference evidence="11 13" key="3">
    <citation type="submission" date="2017-07" db="EMBL/GenBank/DDBJ databases">
        <title>Prevalence of linear plasmids in Cutibacterium (Propionibacterium) acnes isolates obtained from prostatic tissue.</title>
        <authorList>
            <person name="Davidsson S."/>
            <person name="Carlsson J."/>
            <person name="Molling P."/>
            <person name="Andren O."/>
            <person name="Andersson S.-O."/>
            <person name="Brzuszkiewicz E."/>
            <person name="Poehlein A."/>
            <person name="Al-Zeer M."/>
            <person name="Brinkmann V."/>
            <person name="Scavenius C."/>
            <person name="Nazipi S."/>
            <person name="Soderquist B."/>
            <person name="Bruggemann H."/>
        </authorList>
    </citation>
    <scope>NUCLEOTIDE SEQUENCE [LARGE SCALE GENOMIC DNA]</scope>
    <source>
        <strain evidence="11 13">DSM 753</strain>
    </source>
</reference>
<feature type="compositionally biased region" description="Low complexity" evidence="7">
    <location>
        <begin position="107"/>
        <end position="118"/>
    </location>
</feature>
<dbReference type="EC" id="2.3.1.-" evidence="6"/>